<dbReference type="EMBL" id="OX465081">
    <property type="protein sequence ID" value="CAI9285659.1"/>
    <property type="molecule type" value="Genomic_DNA"/>
</dbReference>
<reference evidence="2" key="1">
    <citation type="submission" date="2023-04" db="EMBL/GenBank/DDBJ databases">
        <authorList>
            <person name="Vijverberg K."/>
            <person name="Xiong W."/>
            <person name="Schranz E."/>
        </authorList>
    </citation>
    <scope>NUCLEOTIDE SEQUENCE</scope>
</reference>
<feature type="region of interest" description="Disordered" evidence="1">
    <location>
        <begin position="102"/>
        <end position="156"/>
    </location>
</feature>
<dbReference type="Proteomes" id="UP001177003">
    <property type="component" value="Chromosome 5"/>
</dbReference>
<evidence type="ECO:0000313" key="2">
    <source>
        <dbReference type="EMBL" id="CAI9285659.1"/>
    </source>
</evidence>
<evidence type="ECO:0000313" key="3">
    <source>
        <dbReference type="Proteomes" id="UP001177003"/>
    </source>
</evidence>
<gene>
    <name evidence="2" type="ORF">LSALG_LOCUS25119</name>
</gene>
<dbReference type="AlphaFoldDB" id="A0AA35Z4B4"/>
<organism evidence="2 3">
    <name type="scientific">Lactuca saligna</name>
    <name type="common">Willowleaf lettuce</name>
    <dbReference type="NCBI Taxonomy" id="75948"/>
    <lineage>
        <taxon>Eukaryota</taxon>
        <taxon>Viridiplantae</taxon>
        <taxon>Streptophyta</taxon>
        <taxon>Embryophyta</taxon>
        <taxon>Tracheophyta</taxon>
        <taxon>Spermatophyta</taxon>
        <taxon>Magnoliopsida</taxon>
        <taxon>eudicotyledons</taxon>
        <taxon>Gunneridae</taxon>
        <taxon>Pentapetalae</taxon>
        <taxon>asterids</taxon>
        <taxon>campanulids</taxon>
        <taxon>Asterales</taxon>
        <taxon>Asteraceae</taxon>
        <taxon>Cichorioideae</taxon>
        <taxon>Cichorieae</taxon>
        <taxon>Lactucinae</taxon>
        <taxon>Lactuca</taxon>
    </lineage>
</organism>
<protein>
    <submittedName>
        <fullName evidence="2">Uncharacterized protein</fullName>
    </submittedName>
</protein>
<accession>A0AA35Z4B4</accession>
<sequence>MNHAFQEFGNLVFPHHGTFSVLSSLGVSSDKLVDTVASTTPISSAVVSDDNHGADLEEPISLPKSGITSKPSSFLDSLFQAPSDYDEPFSLAPVSPARVQSVLESPSHSVSLDYDSLEDDNQDDDKQSEPENLLQGSPVHNNLDEDALMEAVVKEP</sequence>
<evidence type="ECO:0000256" key="1">
    <source>
        <dbReference type="SAM" id="MobiDB-lite"/>
    </source>
</evidence>
<keyword evidence="3" id="KW-1185">Reference proteome</keyword>
<feature type="region of interest" description="Disordered" evidence="1">
    <location>
        <begin position="45"/>
        <end position="68"/>
    </location>
</feature>
<name>A0AA35Z4B4_LACSI</name>
<proteinExistence type="predicted"/>